<gene>
    <name evidence="2" type="ORF">JI735_12760</name>
</gene>
<dbReference type="RefSeq" id="WP_202677440.1">
    <property type="nucleotide sequence ID" value="NZ_CP068595.1"/>
</dbReference>
<dbReference type="Proteomes" id="UP000595841">
    <property type="component" value="Chromosome"/>
</dbReference>
<reference evidence="2 3" key="1">
    <citation type="submission" date="2021-01" db="EMBL/GenBank/DDBJ databases">
        <title>Whole genome sequence of Paenibacillus sonchi LMG 24727 for comparative genomics.</title>
        <authorList>
            <person name="Lee G."/>
            <person name="Kim M.-J."/>
            <person name="Lim K."/>
            <person name="Shin J.-H."/>
        </authorList>
    </citation>
    <scope>NUCLEOTIDE SEQUENCE [LARGE SCALE GENOMIC DNA]</scope>
    <source>
        <strain evidence="2 3">LMG 24727</strain>
    </source>
</reference>
<keyword evidence="3" id="KW-1185">Reference proteome</keyword>
<evidence type="ECO:0000256" key="1">
    <source>
        <dbReference type="SAM" id="Phobius"/>
    </source>
</evidence>
<feature type="transmembrane region" description="Helical" evidence="1">
    <location>
        <begin position="141"/>
        <end position="162"/>
    </location>
</feature>
<feature type="transmembrane region" description="Helical" evidence="1">
    <location>
        <begin position="37"/>
        <end position="54"/>
    </location>
</feature>
<keyword evidence="1" id="KW-1133">Transmembrane helix</keyword>
<evidence type="ECO:0000313" key="3">
    <source>
        <dbReference type="Proteomes" id="UP000595841"/>
    </source>
</evidence>
<evidence type="ECO:0000313" key="2">
    <source>
        <dbReference type="EMBL" id="QQZ63271.1"/>
    </source>
</evidence>
<dbReference type="EMBL" id="CP068595">
    <property type="protein sequence ID" value="QQZ63271.1"/>
    <property type="molecule type" value="Genomic_DNA"/>
</dbReference>
<keyword evidence="1" id="KW-0812">Transmembrane</keyword>
<accession>A0A974PGA4</accession>
<protein>
    <submittedName>
        <fullName evidence="2">Uncharacterized protein</fullName>
    </submittedName>
</protein>
<dbReference type="KEGG" id="pson:JI735_12760"/>
<keyword evidence="1" id="KW-0472">Membrane</keyword>
<organism evidence="2 3">
    <name type="scientific">Paenibacillus sonchi</name>
    <dbReference type="NCBI Taxonomy" id="373687"/>
    <lineage>
        <taxon>Bacteria</taxon>
        <taxon>Bacillati</taxon>
        <taxon>Bacillota</taxon>
        <taxon>Bacilli</taxon>
        <taxon>Bacillales</taxon>
        <taxon>Paenibacillaceae</taxon>
        <taxon>Paenibacillus</taxon>
        <taxon>Paenibacillus sonchi group</taxon>
    </lineage>
</organism>
<name>A0A974PGA4_9BACL</name>
<dbReference type="AlphaFoldDB" id="A0A974PGA4"/>
<proteinExistence type="predicted"/>
<feature type="transmembrane region" description="Helical" evidence="1">
    <location>
        <begin position="63"/>
        <end position="81"/>
    </location>
</feature>
<sequence>MKKNAKVLLFVFLFAAIMVLLFGWVLPAVLQAYLHNNYIRGLTLLVVFSIVVLAKRFTWNRNIVYVIAVFTLFSMMIDTAGNPVFNKPLEWIVSPIGELQVMQDVNNYAPGEYAITDHITILKQSGEVLELSTAWLYLYRFVQYLALYSIAGTLLGAVIGMLPQHSLPLIQTADEFLTEEQEQKAAAEMKRRAEAGNGRQIPLKIFRHRSASSRRTVSSFRPLSSSASIRICLWARRSSMLRSYRGA</sequence>